<gene>
    <name evidence="2" type="ORF">GT360_17065</name>
</gene>
<name>A0A7Z2T6E9_9VIBR</name>
<reference evidence="2 3" key="1">
    <citation type="submission" date="2020-01" db="EMBL/GenBank/DDBJ databases">
        <title>Whole genome and functional gene identification of agarase of Vibrio HN897.</title>
        <authorList>
            <person name="Liu Y."/>
            <person name="Zhao Z."/>
        </authorList>
    </citation>
    <scope>NUCLEOTIDE SEQUENCE [LARGE SCALE GENOMIC DNA]</scope>
    <source>
        <strain evidence="2 3">HN897</strain>
    </source>
</reference>
<keyword evidence="3" id="KW-1185">Reference proteome</keyword>
<dbReference type="AlphaFoldDB" id="A0A7Z2T6E9"/>
<feature type="chain" id="PRO_5031433503" evidence="1">
    <location>
        <begin position="20"/>
        <end position="299"/>
    </location>
</feature>
<proteinExistence type="predicted"/>
<accession>A0A7Z2T6E9</accession>
<feature type="signal peptide" evidence="1">
    <location>
        <begin position="1"/>
        <end position="19"/>
    </location>
</feature>
<sequence length="299" mass="34585">MIRPLILMGALITAPITHADNWFEETTPLNQAHQHLLKGSLSEMYSVMVEVLQRNQNQALKEHINDLLVQSFDADCGKSLHNDPLPAWLRNVSIKRTSIQSPGRESYRLFVDVTSAEPLKDVSLERWVSSNIAADTAFGEINDKKTRNANQASDYRKTYNLNSRLPMGLYHLKVETKDSQSYSTWVIIEEYKAKQIVRWSAKDQWSIEKNELLNKFCPLPKLSVRVYNYQEEQYKEIWGRTYQANYPTKLDKLDIPPDRYVLSVALDSQRWQGPIMIEQSQIITKTYDVSADEGQLTEE</sequence>
<dbReference type="RefSeq" id="WP_164650163.1">
    <property type="nucleotide sequence ID" value="NZ_CP047476.1"/>
</dbReference>
<evidence type="ECO:0000256" key="1">
    <source>
        <dbReference type="SAM" id="SignalP"/>
    </source>
</evidence>
<dbReference type="Pfam" id="PF11060">
    <property type="entry name" value="DUF2861"/>
    <property type="match status" value="1"/>
</dbReference>
<evidence type="ECO:0000313" key="3">
    <source>
        <dbReference type="Proteomes" id="UP000464262"/>
    </source>
</evidence>
<dbReference type="InterPro" id="IPR021290">
    <property type="entry name" value="DUF2861"/>
</dbReference>
<keyword evidence="1" id="KW-0732">Signal</keyword>
<organism evidence="2 3">
    <name type="scientific">Vibrio astriarenae</name>
    <dbReference type="NCBI Taxonomy" id="1481923"/>
    <lineage>
        <taxon>Bacteria</taxon>
        <taxon>Pseudomonadati</taxon>
        <taxon>Pseudomonadota</taxon>
        <taxon>Gammaproteobacteria</taxon>
        <taxon>Vibrionales</taxon>
        <taxon>Vibrionaceae</taxon>
        <taxon>Vibrio</taxon>
    </lineage>
</organism>
<dbReference type="Proteomes" id="UP000464262">
    <property type="component" value="Chromosome 2"/>
</dbReference>
<dbReference type="EMBL" id="CP047476">
    <property type="protein sequence ID" value="QIA65263.1"/>
    <property type="molecule type" value="Genomic_DNA"/>
</dbReference>
<dbReference type="KEGG" id="vas:GT360_17065"/>
<protein>
    <submittedName>
        <fullName evidence="2">DUF2861 family protein</fullName>
    </submittedName>
</protein>
<evidence type="ECO:0000313" key="2">
    <source>
        <dbReference type="EMBL" id="QIA65263.1"/>
    </source>
</evidence>